<feature type="transmembrane region" description="Helical" evidence="2">
    <location>
        <begin position="384"/>
        <end position="402"/>
    </location>
</feature>
<keyword evidence="4" id="KW-1185">Reference proteome</keyword>
<evidence type="ECO:0000313" key="4">
    <source>
        <dbReference type="Proteomes" id="UP000002534"/>
    </source>
</evidence>
<organism evidence="3 4">
    <name type="scientific">Syntrophotalea carbinolica (strain DSM 2380 / NBRC 103641 / GraBd1)</name>
    <name type="common">Pelobacter carbinolicus</name>
    <dbReference type="NCBI Taxonomy" id="338963"/>
    <lineage>
        <taxon>Bacteria</taxon>
        <taxon>Pseudomonadati</taxon>
        <taxon>Thermodesulfobacteriota</taxon>
        <taxon>Desulfuromonadia</taxon>
        <taxon>Desulfuromonadales</taxon>
        <taxon>Syntrophotaleaceae</taxon>
        <taxon>Syntrophotalea</taxon>
    </lineage>
</organism>
<dbReference type="AlphaFoldDB" id="Q3A867"/>
<gene>
    <name evidence="3" type="ordered locus">Pcar_0164</name>
</gene>
<sequence length="496" mass="55061">MHRLFATLENSTTCFHLFAERNTVAIKNQNQSAQRAWITPNEFAVAENLLQFSENLPPTKTGQVANSITVTLNGSPEGIQLTGPPQAVRAEFEKLSDKEYISGSLAATYPIGNNPKLSISYNFAIGNISVSIQNGDRVLVDDLFDIVRQTFPKATGPSTSETEAHSQRLRSLIKEAEEAFESIKSIEKQKVAVANWTNNLSKNLELSKDSLKDMQALQKNANSIVSEITQKRDDISQILSEIKAINNEASVNYKSIQEAQATSVALEAKIKQFYSEIEENQIKIQKLNVESVDIVGKFKDDTQNIITENKALTYQIKEQLLKATGGALFGAFEERKSKIVKSKWIWAFAAILSFSLQAVAVIWLALEATKTGDSNGPFYTQPMFILKATIALPIIALIVFCIRQYSNEREAEEIYAFKSALSFSLAPYLDLVGEIDGIEKESGHTQFAINTIGQIFDNPLGKRLSDEKTSEKDSIQTGEILNSVTNLIQQIHKLKP</sequence>
<name>Q3A867_SYNC1</name>
<dbReference type="HOGENOM" id="CLU_549615_0_0_7"/>
<keyword evidence="2" id="KW-0472">Membrane</keyword>
<evidence type="ECO:0000256" key="2">
    <source>
        <dbReference type="SAM" id="Phobius"/>
    </source>
</evidence>
<evidence type="ECO:0000256" key="1">
    <source>
        <dbReference type="SAM" id="Coils"/>
    </source>
</evidence>
<reference evidence="4" key="1">
    <citation type="submission" date="2005-10" db="EMBL/GenBank/DDBJ databases">
        <title>Complete sequence of Pelobacter carbinolicus DSM 2380.</title>
        <authorList>
            <person name="Copeland A."/>
            <person name="Lucas S."/>
            <person name="Lapidus A."/>
            <person name="Barry K."/>
            <person name="Detter J.C."/>
            <person name="Glavina T."/>
            <person name="Hammon N."/>
            <person name="Israni S."/>
            <person name="Pitluck S."/>
            <person name="Chertkov O."/>
            <person name="Schmutz J."/>
            <person name="Larimer F."/>
            <person name="Land M."/>
            <person name="Kyrpides N."/>
            <person name="Ivanova N."/>
            <person name="Richardson P."/>
        </authorList>
    </citation>
    <scope>NUCLEOTIDE SEQUENCE [LARGE SCALE GENOMIC DNA]</scope>
    <source>
        <strain evidence="4">DSM 2380 / NBRC 103641 / GraBd1</strain>
    </source>
</reference>
<reference evidence="3 4" key="2">
    <citation type="journal article" date="2012" name="BMC Genomics">
        <title>The genome of Pelobacter carbinolicus reveals surprising metabolic capabilities and physiological features.</title>
        <authorList>
            <person name="Aklujkar M."/>
            <person name="Haveman S.A."/>
            <person name="Didonato R.Jr."/>
            <person name="Chertkov O."/>
            <person name="Han C.S."/>
            <person name="Land M.L."/>
            <person name="Brown P."/>
            <person name="Lovley D.R."/>
        </authorList>
    </citation>
    <scope>NUCLEOTIDE SEQUENCE [LARGE SCALE GENOMIC DNA]</scope>
    <source>
        <strain evidence="4">DSM 2380 / NBRC 103641 / GraBd1</strain>
    </source>
</reference>
<dbReference type="Proteomes" id="UP000002534">
    <property type="component" value="Chromosome"/>
</dbReference>
<keyword evidence="2" id="KW-1133">Transmembrane helix</keyword>
<dbReference type="KEGG" id="pca:Pcar_0164"/>
<dbReference type="EMBL" id="CP000142">
    <property type="protein sequence ID" value="ABA87425.1"/>
    <property type="molecule type" value="Genomic_DNA"/>
</dbReference>
<proteinExistence type="predicted"/>
<evidence type="ECO:0000313" key="3">
    <source>
        <dbReference type="EMBL" id="ABA87425.1"/>
    </source>
</evidence>
<dbReference type="STRING" id="338963.Pcar_0164"/>
<feature type="transmembrane region" description="Helical" evidence="2">
    <location>
        <begin position="344"/>
        <end position="364"/>
    </location>
</feature>
<keyword evidence="1" id="KW-0175">Coiled coil</keyword>
<keyword evidence="2" id="KW-0812">Transmembrane</keyword>
<dbReference type="eggNOG" id="ENOG5030HXQ">
    <property type="taxonomic scope" value="Bacteria"/>
</dbReference>
<feature type="coiled-coil region" evidence="1">
    <location>
        <begin position="228"/>
        <end position="290"/>
    </location>
</feature>
<protein>
    <submittedName>
        <fullName evidence="3">Uncharacterized protein</fullName>
    </submittedName>
</protein>
<accession>Q3A867</accession>